<sequence>MVVVKQIINMKKKVVTALSKLESVPPFSEFVKAFDPCSNQMILAYLTGDRQNVGSLKNGFSNKYSRKDLKDKRRRSQLSASRTILEQCLF</sequence>
<evidence type="ECO:0000313" key="3">
    <source>
        <dbReference type="EMBL" id="CAF0933355.1"/>
    </source>
</evidence>
<name>A0A8S2I304_9BILA</name>
<dbReference type="Gene3D" id="1.20.120.810">
    <property type="entry name" value="Vinculin, Vh2 four-helix bundle"/>
    <property type="match status" value="1"/>
</dbReference>
<dbReference type="GO" id="GO:0005737">
    <property type="term" value="C:cytoplasm"/>
    <property type="evidence" value="ECO:0007669"/>
    <property type="project" value="UniProtKB-SubCell"/>
</dbReference>
<dbReference type="InterPro" id="IPR030045">
    <property type="entry name" value="CTNNAL1"/>
</dbReference>
<accession>A0A8S2I304</accession>
<reference evidence="4" key="1">
    <citation type="submission" date="2021-02" db="EMBL/GenBank/DDBJ databases">
        <authorList>
            <person name="Nowell W R."/>
        </authorList>
    </citation>
    <scope>NUCLEOTIDE SEQUENCE</scope>
</reference>
<dbReference type="Proteomes" id="UP000677228">
    <property type="component" value="Unassembled WGS sequence"/>
</dbReference>
<evidence type="ECO:0000313" key="5">
    <source>
        <dbReference type="Proteomes" id="UP000682733"/>
    </source>
</evidence>
<dbReference type="PANTHER" id="PTHR46342:SF1">
    <property type="entry name" value="ALPHA-CATULIN"/>
    <property type="match status" value="1"/>
</dbReference>
<protein>
    <submittedName>
        <fullName evidence="4">Uncharacterized protein</fullName>
    </submittedName>
</protein>
<dbReference type="InterPro" id="IPR036723">
    <property type="entry name" value="Alpha-catenin/vinculin-like_sf"/>
</dbReference>
<evidence type="ECO:0000256" key="2">
    <source>
        <dbReference type="ARBA" id="ARBA00022490"/>
    </source>
</evidence>
<proteinExistence type="predicted"/>
<evidence type="ECO:0000256" key="1">
    <source>
        <dbReference type="ARBA" id="ARBA00004496"/>
    </source>
</evidence>
<dbReference type="Proteomes" id="UP000682733">
    <property type="component" value="Unassembled WGS sequence"/>
</dbReference>
<organism evidence="4 5">
    <name type="scientific">Didymodactylos carnosus</name>
    <dbReference type="NCBI Taxonomy" id="1234261"/>
    <lineage>
        <taxon>Eukaryota</taxon>
        <taxon>Metazoa</taxon>
        <taxon>Spiralia</taxon>
        <taxon>Gnathifera</taxon>
        <taxon>Rotifera</taxon>
        <taxon>Eurotatoria</taxon>
        <taxon>Bdelloidea</taxon>
        <taxon>Philodinida</taxon>
        <taxon>Philodinidae</taxon>
        <taxon>Didymodactylos</taxon>
    </lineage>
</organism>
<dbReference type="GO" id="GO:0051015">
    <property type="term" value="F:actin filament binding"/>
    <property type="evidence" value="ECO:0007669"/>
    <property type="project" value="InterPro"/>
</dbReference>
<comment type="subcellular location">
    <subcellularLocation>
        <location evidence="1">Cytoplasm</location>
    </subcellularLocation>
</comment>
<evidence type="ECO:0000313" key="4">
    <source>
        <dbReference type="EMBL" id="CAF3709479.1"/>
    </source>
</evidence>
<dbReference type="EMBL" id="CAJNOK010004310">
    <property type="protein sequence ID" value="CAF0933355.1"/>
    <property type="molecule type" value="Genomic_DNA"/>
</dbReference>
<dbReference type="GO" id="GO:0007266">
    <property type="term" value="P:Rho protein signal transduction"/>
    <property type="evidence" value="ECO:0007669"/>
    <property type="project" value="InterPro"/>
</dbReference>
<dbReference type="EMBL" id="CAJOBA010004313">
    <property type="protein sequence ID" value="CAF3709479.1"/>
    <property type="molecule type" value="Genomic_DNA"/>
</dbReference>
<dbReference type="GO" id="GO:0007155">
    <property type="term" value="P:cell adhesion"/>
    <property type="evidence" value="ECO:0007669"/>
    <property type="project" value="InterPro"/>
</dbReference>
<dbReference type="AlphaFoldDB" id="A0A8S2I304"/>
<comment type="caution">
    <text evidence="4">The sequence shown here is derived from an EMBL/GenBank/DDBJ whole genome shotgun (WGS) entry which is preliminary data.</text>
</comment>
<keyword evidence="2" id="KW-0963">Cytoplasm</keyword>
<dbReference type="PANTHER" id="PTHR46342">
    <property type="entry name" value="ALPHA-CATULIN"/>
    <property type="match status" value="1"/>
</dbReference>
<dbReference type="SUPFAM" id="SSF47220">
    <property type="entry name" value="alpha-catenin/vinculin-like"/>
    <property type="match status" value="1"/>
</dbReference>
<gene>
    <name evidence="3" type="ORF">OVA965_LOCUS11253</name>
    <name evidence="4" type="ORF">TMI583_LOCUS11251</name>
</gene>